<keyword evidence="3" id="KW-1003">Cell membrane</keyword>
<dbReference type="Gene3D" id="3.40.50.2300">
    <property type="match status" value="2"/>
</dbReference>
<feature type="chain" id="PRO_5045436582" description="ABC transporter substrate-binding protein PnrA-like domain-containing protein" evidence="8">
    <location>
        <begin position="25"/>
        <end position="369"/>
    </location>
</feature>
<evidence type="ECO:0000256" key="6">
    <source>
        <dbReference type="ARBA" id="ARBA00023288"/>
    </source>
</evidence>
<sequence>MAAYHRTGRVTAALTACLATVALAGCASGDATAPRAASPAPAGTGAKTDGGTVPEGQPDVNGDGKVVIGVLSPGDINDKGYYQSFVDTAERFATSKGWTIIKRGGVNTSEALSAARALCGQKVDMVALGAADLRDAIPASEEPVCADTAWYVPSSDNIPQTPRIMLSTDEADQSLLAAGYAAGLLMKEKGETKAGFVTGPEVDFTTTAARAFRAGIRLVVPEATLTVTYSGDLNDSAKAKEATQAQISQGVKVVYPYLGGATDASAELANANGVLTLTPGTDRCASTRPTFDVSVLFSPGDYFGAALEEFAEAKLRMGVEKVWRLGVDPFPTVRICEPTPEQEKRLETFIADVGSGRIDPKAEVKRLGS</sequence>
<accession>A0ABP8AXQ0</accession>
<dbReference type="SUPFAM" id="SSF53822">
    <property type="entry name" value="Periplasmic binding protein-like I"/>
    <property type="match status" value="1"/>
</dbReference>
<dbReference type="RefSeq" id="WP_344919013.1">
    <property type="nucleotide sequence ID" value="NZ_BAABAQ010000005.1"/>
</dbReference>
<feature type="signal peptide" evidence="8">
    <location>
        <begin position="1"/>
        <end position="24"/>
    </location>
</feature>
<comment type="subcellular location">
    <subcellularLocation>
        <location evidence="1">Cell membrane</location>
        <topology evidence="1">Lipid-anchor</topology>
    </subcellularLocation>
</comment>
<feature type="compositionally biased region" description="Low complexity" evidence="7">
    <location>
        <begin position="32"/>
        <end position="47"/>
    </location>
</feature>
<keyword evidence="4 8" id="KW-0732">Signal</keyword>
<evidence type="ECO:0000313" key="11">
    <source>
        <dbReference type="Proteomes" id="UP001501251"/>
    </source>
</evidence>
<evidence type="ECO:0000256" key="4">
    <source>
        <dbReference type="ARBA" id="ARBA00022729"/>
    </source>
</evidence>
<keyword evidence="6" id="KW-0449">Lipoprotein</keyword>
<evidence type="ECO:0000256" key="8">
    <source>
        <dbReference type="SAM" id="SignalP"/>
    </source>
</evidence>
<comment type="similarity">
    <text evidence="2">Belongs to the BMP lipoprotein family.</text>
</comment>
<feature type="domain" description="ABC transporter substrate-binding protein PnrA-like" evidence="9">
    <location>
        <begin position="65"/>
        <end position="274"/>
    </location>
</feature>
<evidence type="ECO:0000256" key="1">
    <source>
        <dbReference type="ARBA" id="ARBA00004193"/>
    </source>
</evidence>
<dbReference type="EMBL" id="BAABAQ010000005">
    <property type="protein sequence ID" value="GAA4193090.1"/>
    <property type="molecule type" value="Genomic_DNA"/>
</dbReference>
<gene>
    <name evidence="10" type="ORF">GCM10022252_35560</name>
</gene>
<evidence type="ECO:0000313" key="10">
    <source>
        <dbReference type="EMBL" id="GAA4193090.1"/>
    </source>
</evidence>
<dbReference type="InterPro" id="IPR028082">
    <property type="entry name" value="Peripla_BP_I"/>
</dbReference>
<protein>
    <recommendedName>
        <fullName evidence="9">ABC transporter substrate-binding protein PnrA-like domain-containing protein</fullName>
    </recommendedName>
</protein>
<comment type="caution">
    <text evidence="10">The sequence shown here is derived from an EMBL/GenBank/DDBJ whole genome shotgun (WGS) entry which is preliminary data.</text>
</comment>
<feature type="region of interest" description="Disordered" evidence="7">
    <location>
        <begin position="32"/>
        <end position="64"/>
    </location>
</feature>
<keyword evidence="5" id="KW-0472">Membrane</keyword>
<dbReference type="Pfam" id="PF02608">
    <property type="entry name" value="Bmp"/>
    <property type="match status" value="1"/>
</dbReference>
<dbReference type="Proteomes" id="UP001501251">
    <property type="component" value="Unassembled WGS sequence"/>
</dbReference>
<dbReference type="PANTHER" id="PTHR34296:SF2">
    <property type="entry name" value="ABC TRANSPORTER GUANOSINE-BINDING PROTEIN NUPN"/>
    <property type="match status" value="1"/>
</dbReference>
<name>A0ABP8AXQ0_9ACTN</name>
<evidence type="ECO:0000256" key="7">
    <source>
        <dbReference type="SAM" id="MobiDB-lite"/>
    </source>
</evidence>
<dbReference type="PANTHER" id="PTHR34296">
    <property type="entry name" value="TRANSCRIPTIONAL ACTIVATOR PROTEIN MED"/>
    <property type="match status" value="1"/>
</dbReference>
<dbReference type="PROSITE" id="PS51257">
    <property type="entry name" value="PROKAR_LIPOPROTEIN"/>
    <property type="match status" value="1"/>
</dbReference>
<reference evidence="11" key="1">
    <citation type="journal article" date="2019" name="Int. J. Syst. Evol. Microbiol.">
        <title>The Global Catalogue of Microorganisms (GCM) 10K type strain sequencing project: providing services to taxonomists for standard genome sequencing and annotation.</title>
        <authorList>
            <consortium name="The Broad Institute Genomics Platform"/>
            <consortium name="The Broad Institute Genome Sequencing Center for Infectious Disease"/>
            <person name="Wu L."/>
            <person name="Ma J."/>
        </authorList>
    </citation>
    <scope>NUCLEOTIDE SEQUENCE [LARGE SCALE GENOMIC DNA]</scope>
    <source>
        <strain evidence="11">JCM 17388</strain>
    </source>
</reference>
<dbReference type="InterPro" id="IPR050957">
    <property type="entry name" value="BMP_lipoprotein"/>
</dbReference>
<evidence type="ECO:0000256" key="2">
    <source>
        <dbReference type="ARBA" id="ARBA00008610"/>
    </source>
</evidence>
<organism evidence="10 11">
    <name type="scientific">Streptosporangium oxazolinicum</name>
    <dbReference type="NCBI Taxonomy" id="909287"/>
    <lineage>
        <taxon>Bacteria</taxon>
        <taxon>Bacillati</taxon>
        <taxon>Actinomycetota</taxon>
        <taxon>Actinomycetes</taxon>
        <taxon>Streptosporangiales</taxon>
        <taxon>Streptosporangiaceae</taxon>
        <taxon>Streptosporangium</taxon>
    </lineage>
</organism>
<evidence type="ECO:0000256" key="3">
    <source>
        <dbReference type="ARBA" id="ARBA00022475"/>
    </source>
</evidence>
<proteinExistence type="inferred from homology"/>
<keyword evidence="11" id="KW-1185">Reference proteome</keyword>
<dbReference type="InterPro" id="IPR003760">
    <property type="entry name" value="PnrA-like"/>
</dbReference>
<evidence type="ECO:0000256" key="5">
    <source>
        <dbReference type="ARBA" id="ARBA00023136"/>
    </source>
</evidence>
<evidence type="ECO:0000259" key="9">
    <source>
        <dbReference type="Pfam" id="PF02608"/>
    </source>
</evidence>